<dbReference type="Gene3D" id="1.20.120.520">
    <property type="entry name" value="nmb1532 protein domain like"/>
    <property type="match status" value="1"/>
</dbReference>
<dbReference type="Proteomes" id="UP000305836">
    <property type="component" value="Unassembled WGS sequence"/>
</dbReference>
<dbReference type="AlphaFoldDB" id="A0A4U3LQ04"/>
<dbReference type="EMBL" id="SZPZ01000003">
    <property type="protein sequence ID" value="TKK77770.1"/>
    <property type="molecule type" value="Genomic_DNA"/>
</dbReference>
<dbReference type="OrthoDB" id="5197650at2"/>
<keyword evidence="3" id="KW-1185">Reference proteome</keyword>
<organism evidence="2 3">
    <name type="scientific">Kribbella jiaozuonensis</name>
    <dbReference type="NCBI Taxonomy" id="2575441"/>
    <lineage>
        <taxon>Bacteria</taxon>
        <taxon>Bacillati</taxon>
        <taxon>Actinomycetota</taxon>
        <taxon>Actinomycetes</taxon>
        <taxon>Propionibacteriales</taxon>
        <taxon>Kribbellaceae</taxon>
        <taxon>Kribbella</taxon>
    </lineage>
</organism>
<sequence length="216" mass="24548">MTSINTTEQADIREMLVVHRVFRREFAVLPDYVRGVPEGDHERRKIVADHARLVLDGLHFHHEGEDAELWPLLATRVESSAELTKRMEAQHSELATLVAEAERLLPTWDTSTAEELAQVLDAINAAVLTHLAEEEAEILPLVAEHITPAEWARLGEHARRAMRPNQLPLMFGAVLEDCDADERTLMLAGLPLPLRLLVKPVIEPRYRRYISKVRAR</sequence>
<protein>
    <submittedName>
        <fullName evidence="2">Hemerythrin domain-containing protein</fullName>
    </submittedName>
</protein>
<proteinExistence type="predicted"/>
<gene>
    <name evidence="2" type="ORF">FDA38_21815</name>
</gene>
<comment type="caution">
    <text evidence="2">The sequence shown here is derived from an EMBL/GenBank/DDBJ whole genome shotgun (WGS) entry which is preliminary data.</text>
</comment>
<dbReference type="InterPro" id="IPR012312">
    <property type="entry name" value="Hemerythrin-like"/>
</dbReference>
<evidence type="ECO:0000259" key="1">
    <source>
        <dbReference type="Pfam" id="PF01814"/>
    </source>
</evidence>
<evidence type="ECO:0000313" key="2">
    <source>
        <dbReference type="EMBL" id="TKK77770.1"/>
    </source>
</evidence>
<evidence type="ECO:0000313" key="3">
    <source>
        <dbReference type="Proteomes" id="UP000305836"/>
    </source>
</evidence>
<name>A0A4U3LQ04_9ACTN</name>
<dbReference type="Pfam" id="PF01814">
    <property type="entry name" value="Hemerythrin"/>
    <property type="match status" value="1"/>
</dbReference>
<reference evidence="2 3" key="1">
    <citation type="submission" date="2019-04" db="EMBL/GenBank/DDBJ databases">
        <title>Kribbella sp. NEAU-THZ 27 nov., a novel actinomycete isolated from soil.</title>
        <authorList>
            <person name="Duan L."/>
        </authorList>
    </citation>
    <scope>NUCLEOTIDE SEQUENCE [LARGE SCALE GENOMIC DNA]</scope>
    <source>
        <strain evidence="3">NEAU-THZ27</strain>
    </source>
</reference>
<feature type="domain" description="Hemerythrin-like" evidence="1">
    <location>
        <begin position="12"/>
        <end position="142"/>
    </location>
</feature>
<dbReference type="CDD" id="cd12108">
    <property type="entry name" value="Hr-like"/>
    <property type="match status" value="1"/>
</dbReference>
<accession>A0A4U3LQ04</accession>
<dbReference type="RefSeq" id="WP_137255941.1">
    <property type="nucleotide sequence ID" value="NZ_JBHSPQ010000002.1"/>
</dbReference>